<reference evidence="2" key="1">
    <citation type="submission" date="2016-11" db="EMBL/GenBank/DDBJ databases">
        <title>The genome of Nicotiana attenuata.</title>
        <authorList>
            <person name="Xu S."/>
            <person name="Brockmoeller T."/>
            <person name="Gaquerel E."/>
            <person name="Navarro A."/>
            <person name="Kuhl H."/>
            <person name="Gase K."/>
            <person name="Ling Z."/>
            <person name="Zhou W."/>
            <person name="Kreitzer C."/>
            <person name="Stanke M."/>
            <person name="Tang H."/>
            <person name="Lyons E."/>
            <person name="Pandey P."/>
            <person name="Pandey S.P."/>
            <person name="Timmermann B."/>
            <person name="Baldwin I.T."/>
        </authorList>
    </citation>
    <scope>NUCLEOTIDE SEQUENCE [LARGE SCALE GENOMIC DNA]</scope>
    <source>
        <strain evidence="2">UT</strain>
    </source>
</reference>
<dbReference type="Gramene" id="OIS99283">
    <property type="protein sequence ID" value="OIS99283"/>
    <property type="gene ID" value="A4A49_62743"/>
</dbReference>
<dbReference type="EMBL" id="MJEQ01037190">
    <property type="protein sequence ID" value="OIS99283.1"/>
    <property type="molecule type" value="Genomic_DNA"/>
</dbReference>
<organism evidence="2 3">
    <name type="scientific">Nicotiana attenuata</name>
    <name type="common">Coyote tobacco</name>
    <dbReference type="NCBI Taxonomy" id="49451"/>
    <lineage>
        <taxon>Eukaryota</taxon>
        <taxon>Viridiplantae</taxon>
        <taxon>Streptophyta</taxon>
        <taxon>Embryophyta</taxon>
        <taxon>Tracheophyta</taxon>
        <taxon>Spermatophyta</taxon>
        <taxon>Magnoliopsida</taxon>
        <taxon>eudicotyledons</taxon>
        <taxon>Gunneridae</taxon>
        <taxon>Pentapetalae</taxon>
        <taxon>asterids</taxon>
        <taxon>lamiids</taxon>
        <taxon>Solanales</taxon>
        <taxon>Solanaceae</taxon>
        <taxon>Nicotianoideae</taxon>
        <taxon>Nicotianeae</taxon>
        <taxon>Nicotiana</taxon>
    </lineage>
</organism>
<accession>A0A1J6I460</accession>
<feature type="region of interest" description="Disordered" evidence="1">
    <location>
        <begin position="51"/>
        <end position="70"/>
    </location>
</feature>
<proteinExistence type="predicted"/>
<evidence type="ECO:0000313" key="3">
    <source>
        <dbReference type="Proteomes" id="UP000187609"/>
    </source>
</evidence>
<name>A0A1J6I460_NICAT</name>
<keyword evidence="3" id="KW-1185">Reference proteome</keyword>
<dbReference type="AlphaFoldDB" id="A0A1J6I460"/>
<comment type="caution">
    <text evidence="2">The sequence shown here is derived from an EMBL/GenBank/DDBJ whole genome shotgun (WGS) entry which is preliminary data.</text>
</comment>
<gene>
    <name evidence="2" type="ORF">A4A49_62743</name>
</gene>
<feature type="compositionally biased region" description="Polar residues" evidence="1">
    <location>
        <begin position="1"/>
        <end position="10"/>
    </location>
</feature>
<feature type="non-terminal residue" evidence="2">
    <location>
        <position position="114"/>
    </location>
</feature>
<evidence type="ECO:0000256" key="1">
    <source>
        <dbReference type="SAM" id="MobiDB-lite"/>
    </source>
</evidence>
<evidence type="ECO:0000313" key="2">
    <source>
        <dbReference type="EMBL" id="OIS99283.1"/>
    </source>
</evidence>
<dbReference type="Proteomes" id="UP000187609">
    <property type="component" value="Unassembled WGS sequence"/>
</dbReference>
<sequence>MASASSNSEEILSPPPISVSMPVRDKGEAIVAEDDSFPTVEEVALHSDKARLDFSKSPADEPVPEKSEMGEAHLSELRAKYNIPAHIDLVPVGNDMVHIHRSGYCAFYAYPLRV</sequence>
<feature type="region of interest" description="Disordered" evidence="1">
    <location>
        <begin position="1"/>
        <end position="20"/>
    </location>
</feature>
<protein>
    <submittedName>
        <fullName evidence="2">Uncharacterized protein</fullName>
    </submittedName>
</protein>